<evidence type="ECO:0008006" key="3">
    <source>
        <dbReference type="Google" id="ProtNLM"/>
    </source>
</evidence>
<keyword evidence="2" id="KW-1185">Reference proteome</keyword>
<accession>A0ABD2Y978</accession>
<evidence type="ECO:0000313" key="1">
    <source>
        <dbReference type="EMBL" id="KAL3502755.1"/>
    </source>
</evidence>
<proteinExistence type="predicted"/>
<dbReference type="Proteomes" id="UP001630127">
    <property type="component" value="Unassembled WGS sequence"/>
</dbReference>
<reference evidence="1 2" key="1">
    <citation type="submission" date="2024-11" db="EMBL/GenBank/DDBJ databases">
        <title>A near-complete genome assembly of Cinchona calisaya.</title>
        <authorList>
            <person name="Lian D.C."/>
            <person name="Zhao X.W."/>
            <person name="Wei L."/>
        </authorList>
    </citation>
    <scope>NUCLEOTIDE SEQUENCE [LARGE SCALE GENOMIC DNA]</scope>
    <source>
        <tissue evidence="1">Nenye</tissue>
    </source>
</reference>
<gene>
    <name evidence="1" type="ORF">ACH5RR_037204</name>
</gene>
<dbReference type="AlphaFoldDB" id="A0ABD2Y978"/>
<sequence>MVGFTWKLKHLKTALRIWNREVFGDIFIAILDAKDKVRYFEIAYESSQSMEDREYLHLAQAELFGKLRVEETFCKQNARYKCQEESDLYPEFFPTSLVNCRANLTIRRIKYAARDWLEDFLNIYLDLQLLHAFSSYDGNYSNVAVVLFALRDGLEVCLHKCFLCTIIESDSLLICNLVHGQVCLPWKLDALVHGIQH</sequence>
<organism evidence="1 2">
    <name type="scientific">Cinchona calisaya</name>
    <dbReference type="NCBI Taxonomy" id="153742"/>
    <lineage>
        <taxon>Eukaryota</taxon>
        <taxon>Viridiplantae</taxon>
        <taxon>Streptophyta</taxon>
        <taxon>Embryophyta</taxon>
        <taxon>Tracheophyta</taxon>
        <taxon>Spermatophyta</taxon>
        <taxon>Magnoliopsida</taxon>
        <taxon>eudicotyledons</taxon>
        <taxon>Gunneridae</taxon>
        <taxon>Pentapetalae</taxon>
        <taxon>asterids</taxon>
        <taxon>lamiids</taxon>
        <taxon>Gentianales</taxon>
        <taxon>Rubiaceae</taxon>
        <taxon>Cinchonoideae</taxon>
        <taxon>Cinchoneae</taxon>
        <taxon>Cinchona</taxon>
    </lineage>
</organism>
<protein>
    <recommendedName>
        <fullName evidence="3">RNase H type-1 domain-containing protein</fullName>
    </recommendedName>
</protein>
<dbReference type="EMBL" id="JBJUIK010000015">
    <property type="protein sequence ID" value="KAL3502755.1"/>
    <property type="molecule type" value="Genomic_DNA"/>
</dbReference>
<evidence type="ECO:0000313" key="2">
    <source>
        <dbReference type="Proteomes" id="UP001630127"/>
    </source>
</evidence>
<comment type="caution">
    <text evidence="1">The sequence shown here is derived from an EMBL/GenBank/DDBJ whole genome shotgun (WGS) entry which is preliminary data.</text>
</comment>
<name>A0ABD2Y978_9GENT</name>